<dbReference type="InterPro" id="IPR003676">
    <property type="entry name" value="SAUR_fam"/>
</dbReference>
<dbReference type="PANTHER" id="PTHR31175:SF120">
    <property type="entry name" value="OS09G0547100 PROTEIN"/>
    <property type="match status" value="1"/>
</dbReference>
<gene>
    <name evidence="2" type="ORF">URODEC1_LOCUS98667</name>
</gene>
<name>A0ABC9ETR7_9POAL</name>
<dbReference type="EMBL" id="OZ075115">
    <property type="protein sequence ID" value="CAL5063053.1"/>
    <property type="molecule type" value="Genomic_DNA"/>
</dbReference>
<protein>
    <recommendedName>
        <fullName evidence="4">Small auxin up regulated protein</fullName>
    </recommendedName>
</protein>
<sequence length="144" mass="15975">MISAKRVAQMTKKWQRMGVLREKRLSCGAAKEADECCTSVAGKGHCVVYTVDGMRFEVPLVYLSKTVFTELLQMSHEEFGFTSHGRITIPCDAAVMEYVMCLLRRSASAEIERAFLRTMAVPCHYAHWAAPSVGVSHPVVVCSS</sequence>
<dbReference type="PANTHER" id="PTHR31175">
    <property type="entry name" value="AUXIN-RESPONSIVE FAMILY PROTEIN"/>
    <property type="match status" value="1"/>
</dbReference>
<reference evidence="2" key="1">
    <citation type="submission" date="2024-10" db="EMBL/GenBank/DDBJ databases">
        <authorList>
            <person name="Ryan C."/>
        </authorList>
    </citation>
    <scope>NUCLEOTIDE SEQUENCE [LARGE SCALE GENOMIC DNA]</scope>
</reference>
<comment type="similarity">
    <text evidence="1">Belongs to the ARG7 family.</text>
</comment>
<evidence type="ECO:0000313" key="3">
    <source>
        <dbReference type="Proteomes" id="UP001497457"/>
    </source>
</evidence>
<evidence type="ECO:0008006" key="4">
    <source>
        <dbReference type="Google" id="ProtNLM"/>
    </source>
</evidence>
<organism evidence="2 3">
    <name type="scientific">Urochloa decumbens</name>
    <dbReference type="NCBI Taxonomy" id="240449"/>
    <lineage>
        <taxon>Eukaryota</taxon>
        <taxon>Viridiplantae</taxon>
        <taxon>Streptophyta</taxon>
        <taxon>Embryophyta</taxon>
        <taxon>Tracheophyta</taxon>
        <taxon>Spermatophyta</taxon>
        <taxon>Magnoliopsida</taxon>
        <taxon>Liliopsida</taxon>
        <taxon>Poales</taxon>
        <taxon>Poaceae</taxon>
        <taxon>PACMAD clade</taxon>
        <taxon>Panicoideae</taxon>
        <taxon>Panicodae</taxon>
        <taxon>Paniceae</taxon>
        <taxon>Melinidinae</taxon>
        <taxon>Urochloa</taxon>
    </lineage>
</organism>
<accession>A0ABC9ETR7</accession>
<evidence type="ECO:0000313" key="2">
    <source>
        <dbReference type="EMBL" id="CAL5063053.1"/>
    </source>
</evidence>
<dbReference type="AlphaFoldDB" id="A0ABC9ETR7"/>
<dbReference type="Pfam" id="PF02519">
    <property type="entry name" value="Auxin_inducible"/>
    <property type="match status" value="1"/>
</dbReference>
<evidence type="ECO:0000256" key="1">
    <source>
        <dbReference type="ARBA" id="ARBA00006974"/>
    </source>
</evidence>
<keyword evidence="3" id="KW-1185">Reference proteome</keyword>
<dbReference type="Proteomes" id="UP001497457">
    <property type="component" value="Chromosome 5rd"/>
</dbReference>
<proteinExistence type="inferred from homology"/>